<sequence length="115" mass="13774">MKKLKSVVMICLLIASLSLPTSALAASGYNYSQQNSFDSFLDSVFSFFFGSKDAKYDYGNSHQNSYQTNTYKYDGKYYWCWTGWGWKKYTKREWEDCFKNIPKESKDIWKEWYCW</sequence>
<protein>
    <recommendedName>
        <fullName evidence="4">Bacteriocin</fullName>
    </recommendedName>
</protein>
<dbReference type="AlphaFoldDB" id="A0A6I2MH40"/>
<dbReference type="EMBL" id="WKKF01000011">
    <property type="protein sequence ID" value="MRX56376.1"/>
    <property type="molecule type" value="Genomic_DNA"/>
</dbReference>
<gene>
    <name evidence="2" type="ORF">GJU41_20655</name>
</gene>
<accession>A0A6I2MH40</accession>
<keyword evidence="1" id="KW-0732">Signal</keyword>
<feature type="signal peptide" evidence="1">
    <location>
        <begin position="1"/>
        <end position="25"/>
    </location>
</feature>
<dbReference type="Proteomes" id="UP000441585">
    <property type="component" value="Unassembled WGS sequence"/>
</dbReference>
<evidence type="ECO:0000313" key="3">
    <source>
        <dbReference type="Proteomes" id="UP000441585"/>
    </source>
</evidence>
<organism evidence="2 3">
    <name type="scientific">Metabacillus idriensis</name>
    <dbReference type="NCBI Taxonomy" id="324768"/>
    <lineage>
        <taxon>Bacteria</taxon>
        <taxon>Bacillati</taxon>
        <taxon>Bacillota</taxon>
        <taxon>Bacilli</taxon>
        <taxon>Bacillales</taxon>
        <taxon>Bacillaceae</taxon>
        <taxon>Metabacillus</taxon>
    </lineage>
</organism>
<dbReference type="RefSeq" id="WP_070875774.1">
    <property type="nucleotide sequence ID" value="NZ_CAJFZX010000009.1"/>
</dbReference>
<reference evidence="2 3" key="1">
    <citation type="submission" date="2019-11" db="EMBL/GenBank/DDBJ databases">
        <title>Bacillus idriensis genome.</title>
        <authorList>
            <person name="Konopka E.N."/>
            <person name="Newman J.D."/>
        </authorList>
    </citation>
    <scope>NUCLEOTIDE SEQUENCE [LARGE SCALE GENOMIC DNA]</scope>
    <source>
        <strain evidence="2 3">DSM 19097</strain>
    </source>
</reference>
<name>A0A6I2MH40_9BACI</name>
<evidence type="ECO:0000313" key="2">
    <source>
        <dbReference type="EMBL" id="MRX56376.1"/>
    </source>
</evidence>
<proteinExistence type="predicted"/>
<comment type="caution">
    <text evidence="2">The sequence shown here is derived from an EMBL/GenBank/DDBJ whole genome shotgun (WGS) entry which is preliminary data.</text>
</comment>
<keyword evidence="3" id="KW-1185">Reference proteome</keyword>
<feature type="chain" id="PRO_5026028699" description="Bacteriocin" evidence="1">
    <location>
        <begin position="26"/>
        <end position="115"/>
    </location>
</feature>
<evidence type="ECO:0008006" key="4">
    <source>
        <dbReference type="Google" id="ProtNLM"/>
    </source>
</evidence>
<evidence type="ECO:0000256" key="1">
    <source>
        <dbReference type="SAM" id="SignalP"/>
    </source>
</evidence>